<dbReference type="AlphaFoldDB" id="A0A6A3M972"/>
<dbReference type="EMBL" id="QXFT01000766">
    <property type="protein sequence ID" value="KAE9336228.1"/>
    <property type="molecule type" value="Genomic_DNA"/>
</dbReference>
<keyword evidence="4" id="KW-1185">Reference proteome</keyword>
<comment type="caution">
    <text evidence="2">The sequence shown here is derived from an EMBL/GenBank/DDBJ whole genome shotgun (WGS) entry which is preliminary data.</text>
</comment>
<name>A0A6A3M972_9STRA</name>
<evidence type="ECO:0000313" key="5">
    <source>
        <dbReference type="Proteomes" id="UP000435112"/>
    </source>
</evidence>
<evidence type="ECO:0000313" key="4">
    <source>
        <dbReference type="Proteomes" id="UP000434957"/>
    </source>
</evidence>
<accession>A0A6A3M972</accession>
<dbReference type="EMBL" id="QXFU01000578">
    <property type="protein sequence ID" value="KAE9028841.1"/>
    <property type="molecule type" value="Genomic_DNA"/>
</dbReference>
<evidence type="ECO:0000313" key="2">
    <source>
        <dbReference type="EMBL" id="KAE9028841.1"/>
    </source>
</evidence>
<proteinExistence type="predicted"/>
<dbReference type="OrthoDB" id="10602263at2759"/>
<dbReference type="Proteomes" id="UP000435112">
    <property type="component" value="Unassembled WGS sequence"/>
</dbReference>
<dbReference type="Proteomes" id="UP000434957">
    <property type="component" value="Unassembled WGS sequence"/>
</dbReference>
<evidence type="ECO:0000256" key="1">
    <source>
        <dbReference type="SAM" id="MobiDB-lite"/>
    </source>
</evidence>
<organism evidence="2 5">
    <name type="scientific">Phytophthora rubi</name>
    <dbReference type="NCBI Taxonomy" id="129364"/>
    <lineage>
        <taxon>Eukaryota</taxon>
        <taxon>Sar</taxon>
        <taxon>Stramenopiles</taxon>
        <taxon>Oomycota</taxon>
        <taxon>Peronosporomycetes</taxon>
        <taxon>Peronosporales</taxon>
        <taxon>Peronosporaceae</taxon>
        <taxon>Phytophthora</taxon>
    </lineage>
</organism>
<protein>
    <submittedName>
        <fullName evidence="2">Uncharacterized protein</fullName>
    </submittedName>
</protein>
<evidence type="ECO:0000313" key="3">
    <source>
        <dbReference type="EMBL" id="KAE9336228.1"/>
    </source>
</evidence>
<feature type="region of interest" description="Disordered" evidence="1">
    <location>
        <begin position="34"/>
        <end position="66"/>
    </location>
</feature>
<reference evidence="2 5" key="1">
    <citation type="submission" date="2018-09" db="EMBL/GenBank/DDBJ databases">
        <title>Genomic investigation of the strawberry pathogen Phytophthora fragariae indicates pathogenicity is determined by transcriptional variation in three key races.</title>
        <authorList>
            <person name="Adams T.M."/>
            <person name="Armitage A.D."/>
            <person name="Sobczyk M.K."/>
            <person name="Bates H.J."/>
            <person name="Dunwell J.M."/>
            <person name="Nellist C.F."/>
            <person name="Harrison R.J."/>
        </authorList>
    </citation>
    <scope>NUCLEOTIDE SEQUENCE [LARGE SCALE GENOMIC DNA]</scope>
    <source>
        <strain evidence="2 5">SCRP324</strain>
        <strain evidence="3 4">SCRP333</strain>
    </source>
</reference>
<gene>
    <name evidence="2" type="ORF">PR002_g10297</name>
    <name evidence="3" type="ORF">PR003_g12620</name>
</gene>
<sequence>MAASVSGPTCWASVRTSASVSVFQALAMVRLSTASPPQVSTTPPGLLSTTPPGLLSTTPPRMVATTTSPLPVRTALLLLP</sequence>
<feature type="compositionally biased region" description="Low complexity" evidence="1">
    <location>
        <begin position="40"/>
        <end position="60"/>
    </location>
</feature>